<protein>
    <submittedName>
        <fullName evidence="5">Succinate-semialdehyde dehydrogenase</fullName>
    </submittedName>
</protein>
<dbReference type="InterPro" id="IPR047110">
    <property type="entry name" value="GABD/Sad-like"/>
</dbReference>
<gene>
    <name evidence="5" type="ORF">DDR33_12725</name>
</gene>
<organism evidence="5 6">
    <name type="scientific">Pararcticibacter amylolyticus</name>
    <dbReference type="NCBI Taxonomy" id="2173175"/>
    <lineage>
        <taxon>Bacteria</taxon>
        <taxon>Pseudomonadati</taxon>
        <taxon>Bacteroidota</taxon>
        <taxon>Sphingobacteriia</taxon>
        <taxon>Sphingobacteriales</taxon>
        <taxon>Sphingobacteriaceae</taxon>
        <taxon>Pararcticibacter</taxon>
    </lineage>
</organism>
<dbReference type="RefSeq" id="WP_109416164.1">
    <property type="nucleotide sequence ID" value="NZ_QEAS01000009.1"/>
</dbReference>
<evidence type="ECO:0000313" key="6">
    <source>
        <dbReference type="Proteomes" id="UP000245647"/>
    </source>
</evidence>
<dbReference type="PANTHER" id="PTHR43217:SF1">
    <property type="entry name" value="SUCCINATE SEMIALDEHYDE DEHYDROGENASE [NAD(P)+] SAD"/>
    <property type="match status" value="1"/>
</dbReference>
<evidence type="ECO:0000256" key="1">
    <source>
        <dbReference type="ARBA" id="ARBA00009986"/>
    </source>
</evidence>
<reference evidence="5 6" key="1">
    <citation type="submission" date="2018-04" db="EMBL/GenBank/DDBJ databases">
        <title>Pedobacter chongqingensis sp. nov., isolated from a rottenly hemp rope.</title>
        <authorList>
            <person name="Cai Y."/>
        </authorList>
    </citation>
    <scope>NUCLEOTIDE SEQUENCE [LARGE SCALE GENOMIC DNA]</scope>
    <source>
        <strain evidence="5 6">FJ4-8</strain>
    </source>
</reference>
<comment type="similarity">
    <text evidence="1">Belongs to the aldehyde dehydrogenase family.</text>
</comment>
<dbReference type="GO" id="GO:0004030">
    <property type="term" value="F:aldehyde dehydrogenase [NAD(P)+] activity"/>
    <property type="evidence" value="ECO:0007669"/>
    <property type="project" value="InterPro"/>
</dbReference>
<evidence type="ECO:0000256" key="3">
    <source>
        <dbReference type="ARBA" id="ARBA00023002"/>
    </source>
</evidence>
<evidence type="ECO:0000256" key="2">
    <source>
        <dbReference type="ARBA" id="ARBA00022857"/>
    </source>
</evidence>
<evidence type="ECO:0000313" key="5">
    <source>
        <dbReference type="EMBL" id="PWG80457.1"/>
    </source>
</evidence>
<proteinExistence type="inferred from homology"/>
<dbReference type="FunFam" id="3.40.605.10:FF:000012">
    <property type="entry name" value="NAD-dependent succinate-semialdehyde dehydrogenase"/>
    <property type="match status" value="1"/>
</dbReference>
<dbReference type="InterPro" id="IPR015590">
    <property type="entry name" value="Aldehyde_DH_dom"/>
</dbReference>
<dbReference type="Gene3D" id="3.40.309.10">
    <property type="entry name" value="Aldehyde Dehydrogenase, Chain A, domain 2"/>
    <property type="match status" value="1"/>
</dbReference>
<dbReference type="PANTHER" id="PTHR43217">
    <property type="entry name" value="SUCCINATE SEMIALDEHYDE DEHYDROGENASE [NAD(P)+] SAD"/>
    <property type="match status" value="1"/>
</dbReference>
<keyword evidence="6" id="KW-1185">Reference proteome</keyword>
<dbReference type="GO" id="GO:0004777">
    <property type="term" value="F:succinate-semialdehyde dehydrogenase (NAD+) activity"/>
    <property type="evidence" value="ECO:0007669"/>
    <property type="project" value="TreeGrafter"/>
</dbReference>
<sequence>MSIQSVNPFNGEIIKTYEPHSSELIEQKILRAHESFLSWKDESFEVRARHMKKAAEVLRNRKRDLAELIALEMGKPVKAGESEIEKCALVCEYYAENAKKFLTPEEIKTDAAKSYVTFNPLGVILAIMPWNFPFWQTFRFLAPGLMAGNCGVLKHASNVPGCALAIEDVLIEAGFPDHVFQTLLAGSDAIERIIENPLIKAVTLTGSTEAGKHVAAKAGSLIKKTVLELGGSDPYLVLEDADIELAAAVCAESRLINSGQSCIAAKRFIVVEKVAEDFISRFREKLASCTVGNPLLTDTQLGPLARKDLRDQLHEQVQRSIDQGAECILGGKIEDGPHAFYPPTLLVNVRKGMPAHDEELFGPVAAVIIAMDEEDAIAIANDTSFGLGSAVFTTDIQRGEHIAANKLNAGCAFVNSLVRSTPELPFGGISESGYGRELGSWGIKEFVNIKTVYISK</sequence>
<dbReference type="Gene3D" id="3.40.605.10">
    <property type="entry name" value="Aldehyde Dehydrogenase, Chain A, domain 1"/>
    <property type="match status" value="1"/>
</dbReference>
<dbReference type="InterPro" id="IPR044148">
    <property type="entry name" value="ALDH_GabD1-like"/>
</dbReference>
<dbReference type="EMBL" id="QEAS01000009">
    <property type="protein sequence ID" value="PWG80457.1"/>
    <property type="molecule type" value="Genomic_DNA"/>
</dbReference>
<name>A0A2U2PGB9_9SPHI</name>
<dbReference type="Pfam" id="PF00171">
    <property type="entry name" value="Aldedh"/>
    <property type="match status" value="1"/>
</dbReference>
<dbReference type="FunFam" id="3.40.309.10:FF:000009">
    <property type="entry name" value="Aldehyde dehydrogenase A"/>
    <property type="match status" value="1"/>
</dbReference>
<feature type="domain" description="Aldehyde dehydrogenase" evidence="4">
    <location>
        <begin position="3"/>
        <end position="452"/>
    </location>
</feature>
<dbReference type="OrthoDB" id="781568at2"/>
<dbReference type="InterPro" id="IPR016161">
    <property type="entry name" value="Ald_DH/histidinol_DH"/>
</dbReference>
<dbReference type="PROSITE" id="PS00070">
    <property type="entry name" value="ALDEHYDE_DEHYDR_CYS"/>
    <property type="match status" value="1"/>
</dbReference>
<dbReference type="Proteomes" id="UP000245647">
    <property type="component" value="Unassembled WGS sequence"/>
</dbReference>
<dbReference type="CDD" id="cd07100">
    <property type="entry name" value="ALDH_SSADH1_GabD1"/>
    <property type="match status" value="1"/>
</dbReference>
<dbReference type="SUPFAM" id="SSF53720">
    <property type="entry name" value="ALDH-like"/>
    <property type="match status" value="1"/>
</dbReference>
<evidence type="ECO:0000259" key="4">
    <source>
        <dbReference type="Pfam" id="PF00171"/>
    </source>
</evidence>
<keyword evidence="3" id="KW-0560">Oxidoreductase</keyword>
<dbReference type="InterPro" id="IPR016163">
    <property type="entry name" value="Ald_DH_C"/>
</dbReference>
<dbReference type="InterPro" id="IPR016162">
    <property type="entry name" value="Ald_DH_N"/>
</dbReference>
<dbReference type="InterPro" id="IPR016160">
    <property type="entry name" value="Ald_DH_CS_CYS"/>
</dbReference>
<dbReference type="AlphaFoldDB" id="A0A2U2PGB9"/>
<accession>A0A2U2PGB9</accession>
<comment type="caution">
    <text evidence="5">The sequence shown here is derived from an EMBL/GenBank/DDBJ whole genome shotgun (WGS) entry which is preliminary data.</text>
</comment>
<keyword evidence="2" id="KW-0521">NADP</keyword>